<evidence type="ECO:0000313" key="2">
    <source>
        <dbReference type="EMBL" id="EPS28221.1"/>
    </source>
</evidence>
<name>S7ZHP7_PENO1</name>
<protein>
    <submittedName>
        <fullName evidence="2">Uncharacterized protein</fullName>
    </submittedName>
</protein>
<dbReference type="AlphaFoldDB" id="S7ZHP7"/>
<feature type="region of interest" description="Disordered" evidence="1">
    <location>
        <begin position="1"/>
        <end position="21"/>
    </location>
</feature>
<dbReference type="HOGENOM" id="CLU_2146732_0_0_1"/>
<accession>S7ZHP7</accession>
<reference evidence="2 3" key="1">
    <citation type="journal article" date="2013" name="PLoS ONE">
        <title>Genomic and secretomic analyses reveal unique features of the lignocellulolytic enzyme system of Penicillium decumbens.</title>
        <authorList>
            <person name="Liu G."/>
            <person name="Zhang L."/>
            <person name="Wei X."/>
            <person name="Zou G."/>
            <person name="Qin Y."/>
            <person name="Ma L."/>
            <person name="Li J."/>
            <person name="Zheng H."/>
            <person name="Wang S."/>
            <person name="Wang C."/>
            <person name="Xun L."/>
            <person name="Zhao G.-P."/>
            <person name="Zhou Z."/>
            <person name="Qu Y."/>
        </authorList>
    </citation>
    <scope>NUCLEOTIDE SEQUENCE [LARGE SCALE GENOMIC DNA]</scope>
    <source>
        <strain evidence="3">114-2 / CGMCC 5302</strain>
    </source>
</reference>
<dbReference type="Proteomes" id="UP000019376">
    <property type="component" value="Unassembled WGS sequence"/>
</dbReference>
<dbReference type="EMBL" id="KB644410">
    <property type="protein sequence ID" value="EPS28221.1"/>
    <property type="molecule type" value="Genomic_DNA"/>
</dbReference>
<evidence type="ECO:0000313" key="3">
    <source>
        <dbReference type="Proteomes" id="UP000019376"/>
    </source>
</evidence>
<organism evidence="2 3">
    <name type="scientific">Penicillium oxalicum (strain 114-2 / CGMCC 5302)</name>
    <name type="common">Penicillium decumbens</name>
    <dbReference type="NCBI Taxonomy" id="933388"/>
    <lineage>
        <taxon>Eukaryota</taxon>
        <taxon>Fungi</taxon>
        <taxon>Dikarya</taxon>
        <taxon>Ascomycota</taxon>
        <taxon>Pezizomycotina</taxon>
        <taxon>Eurotiomycetes</taxon>
        <taxon>Eurotiomycetidae</taxon>
        <taxon>Eurotiales</taxon>
        <taxon>Aspergillaceae</taxon>
        <taxon>Penicillium</taxon>
    </lineage>
</organism>
<evidence type="ECO:0000256" key="1">
    <source>
        <dbReference type="SAM" id="MobiDB-lite"/>
    </source>
</evidence>
<proteinExistence type="predicted"/>
<gene>
    <name evidence="2" type="ORF">PDE_03167</name>
</gene>
<sequence>MSRCFQSEEWGGGTPDLKGGPHSYEARAYELLVASDNQERRMSIDLDAMSTVGDSSFFLGGEFVFNQIVVRFDKCHSRKNSLFAFPSPQGSAVCRNCELDHMNFSGVWSAHA</sequence>
<keyword evidence="3" id="KW-1185">Reference proteome</keyword>